<keyword evidence="1" id="KW-0677">Repeat</keyword>
<protein>
    <submittedName>
        <fullName evidence="6">Uncharacterized protein</fullName>
    </submittedName>
</protein>
<dbReference type="Pfam" id="PF12807">
    <property type="entry name" value="eIF3_p135"/>
    <property type="match status" value="1"/>
</dbReference>
<feature type="repeat" description="RCC1" evidence="2">
    <location>
        <begin position="1667"/>
        <end position="1720"/>
    </location>
</feature>
<dbReference type="InterPro" id="IPR058923">
    <property type="entry name" value="RCC1-like_dom"/>
</dbReference>
<feature type="compositionally biased region" description="Gly residues" evidence="3">
    <location>
        <begin position="205"/>
        <end position="217"/>
    </location>
</feature>
<dbReference type="EMBL" id="FN648927">
    <property type="protein sequence ID" value="CBN75147.1"/>
    <property type="molecule type" value="Genomic_DNA"/>
</dbReference>
<feature type="region of interest" description="Disordered" evidence="3">
    <location>
        <begin position="886"/>
        <end position="916"/>
    </location>
</feature>
<feature type="region of interest" description="Disordered" evidence="3">
    <location>
        <begin position="1438"/>
        <end position="1457"/>
    </location>
</feature>
<feature type="region of interest" description="Disordered" evidence="3">
    <location>
        <begin position="953"/>
        <end position="1008"/>
    </location>
</feature>
<evidence type="ECO:0000256" key="1">
    <source>
        <dbReference type="ARBA" id="ARBA00022737"/>
    </source>
</evidence>
<sequence length="1991" mass="206058">MAETYPEIPAILRPTDRSPPPDFFPVSPRTAKAKAASKAAAAAAAAGGGVPRTQQSRSRSRSGDDEDREEYIRVRKMAEEEDDDDDDEDSAGEGGGGGGGGGGRNDSAVSRGASMSARTEGMTTWASNSSNTSSNMRSGASSRLASGFMAAVSGGGGGAAGGGREQVVDASPSSSAASTSGSAEKWNKIVKGLKRMGPSRRGGKGGRGGGGSLGDGEGSATFDERGEETEEGFAARKVSLFDEEGRGGGRRDDRDSCYDDDDDVEDDEDDDDADDVDLAEWEISRVGKRAGDARYVVQLRQPSSGSFLLLGTTDALLYEEWVEDILYVQQRTLALEWTRRFRSKMSKDSSPPLSAFKLLPDRDWNREWEAACSLTGGGRGGRDARVTIALGQQFRAFAGAVAGAAMRASLRQRQQSSWPSPSQDEGWESLAPLRPMEAEDKANGGGDTHTGDVRAALSRSTPDDCWSFLMGNVAFVLAPRGPGGGYKTHKRLGAELKGAQVLRRAVERRVLSGVGSGGAGPELVNALAPLSCVVDLYGFRAAAVALPAFMPRTKSKQKLRARPKLLGGKIEKEGEGDGAGAAGTDRASLVVEAVSALLECGRESVASACMLSHGLDLYYNKDVEAEAGDGAAAASSLDGGGGGGGGGSRHLLQNGGGGGGAAPGTNERASGLAGRRIVGDAVVVLVGGGMGHGAAGSGDVDGDGEANGDRTCNPLRLREELMRERMQPRPSIEAPSEAVKAAVERGGGSALLSETLLPRLAGRLASDALMGGSVPLARSEERSPPLFLFDGGHLCAAMHGAGINLRYLPMLRRSLGWEHEGNRQLIAAEMLARTAKHILACRLRHSRVTMGIPDEVAMPSLYSDERLRAVAHLMLNAVLFRTYSSDDSSGKMVTSAGVAAPGHGQPPPSGREARDGLFMSTEDPRAHAASVEMMIGDASPEPPPMSRLTSVEKLLQQQQQQQRGKPATPLGSNPGAYASSVDTRSPPGSLGSTPAEGRRRGGGVGGFSSGGVAVGAEGGGHHRSSSGGTSVLSMAGEAGLFWEVESRLWLLLGPFGAVGGLELDEEEARSSVHLCRGLSGLHLLPALTRNLGILLTARAIRKLQESGVVSRIKLSHVDHRTGGPAAVGPARFKGLGEEAAAVKRRLRDKCRRRWVATRGSAAAARNGAGGGGGGRSPGIGWTGATGEERAEYAATAEYVLAPFVDASGKGGDLSYARREIAEAHMAVSVADWAEGNPISAKREAELALRALLEGKLGYVDKDEALRREGRAPRGGGGEGAEGVPVPLGLCVAAAGMLLTACRGGQGGKNLGSNSSSGAAAAPGERLSGKDGEGALLWLWRVLQVHFPGRSSTLGTASGPREAPLWGSHPLVPAIACLLAGKTSADLSEAEAGSMLLASLKKRGSRRERGGTMDWLGNQLKTGPFPGNHLNTLLRRKNAASPRFDGGGGGAGGAETHLDPPDAMARLVSVLLKGEGGFVERWFKVSSSCSGGAAELLAPPDSFSWLLGALGDGGGAPPPFAGDPPPTPVSAVPKQVSGGVDAFLSHVRSVPGRLYVDGQVTGLSPEDEAKKRTQDQESDADGALKLLPLRIPTEWQVVQVACGFRHSALVTASGLVLTLGHGETGRLGHGDEEDALEPKVVRALADTKQAVVWAGCGREHTLVALASGSVYSWGWGEGGRLGLGEVDAVLSPRRVEEFDNLGVRITRVSCGREHSLAVSDAGRLYAFGPSDGGRLGFKAVVGTGGVSAPRIVRAPCLAEERVVAAAGGQMHSSCVCASGKVFTWGHGSTGALGHGVAEDEPTPRMVSGFGRDEARSAPQGAGEQDDPDADILATSVACGAWHTLVLTKAGKVHAFGDGFTGQLGLEDRGGEKESRALSPRVVRIERNAGGGGGSPGDVYVTEVACGSFSSAVVSSEGNLYHWGKPDAFSDDDPVADKRYLLPRRVTSGRGGAAPAYRLVAQGASLTLGIAEGVRTDPRGGGGDRSRTVLRRS</sequence>
<feature type="repeat" description="RCC1" evidence="2">
    <location>
        <begin position="1778"/>
        <end position="1848"/>
    </location>
</feature>
<dbReference type="STRING" id="2880.D8LS90"/>
<evidence type="ECO:0000256" key="2">
    <source>
        <dbReference type="PROSITE-ProRule" id="PRU00235"/>
    </source>
</evidence>
<dbReference type="Proteomes" id="UP000002630">
    <property type="component" value="Linkage Group LG26"/>
</dbReference>
<feature type="region of interest" description="Disordered" evidence="3">
    <location>
        <begin position="560"/>
        <end position="582"/>
    </location>
</feature>
<dbReference type="Pfam" id="PF13540">
    <property type="entry name" value="RCC1_2"/>
    <property type="match status" value="1"/>
</dbReference>
<feature type="compositionally biased region" description="Basic residues" evidence="3">
    <location>
        <begin position="191"/>
        <end position="204"/>
    </location>
</feature>
<feature type="compositionally biased region" description="Gly residues" evidence="3">
    <location>
        <begin position="92"/>
        <end position="104"/>
    </location>
</feature>
<dbReference type="InterPro" id="IPR009091">
    <property type="entry name" value="RCC1/BLIP-II"/>
</dbReference>
<feature type="repeat" description="RCC1" evidence="2">
    <location>
        <begin position="1613"/>
        <end position="1666"/>
    </location>
</feature>
<proteinExistence type="predicted"/>
<evidence type="ECO:0000313" key="6">
    <source>
        <dbReference type="EMBL" id="CBN75147.1"/>
    </source>
</evidence>
<feature type="repeat" description="RCC1" evidence="2">
    <location>
        <begin position="1721"/>
        <end position="1777"/>
    </location>
</feature>
<gene>
    <name evidence="6" type="ORF">Esi_0070_0104</name>
</gene>
<feature type="compositionally biased region" description="Gly residues" evidence="3">
    <location>
        <begin position="638"/>
        <end position="662"/>
    </location>
</feature>
<organism evidence="6 7">
    <name type="scientific">Ectocarpus siliculosus</name>
    <name type="common">Brown alga</name>
    <name type="synonym">Conferva siliculosa</name>
    <dbReference type="NCBI Taxonomy" id="2880"/>
    <lineage>
        <taxon>Eukaryota</taxon>
        <taxon>Sar</taxon>
        <taxon>Stramenopiles</taxon>
        <taxon>Ochrophyta</taxon>
        <taxon>PX clade</taxon>
        <taxon>Phaeophyceae</taxon>
        <taxon>Ectocarpales</taxon>
        <taxon>Ectocarpaceae</taxon>
        <taxon>Ectocarpus</taxon>
    </lineage>
</organism>
<evidence type="ECO:0000313" key="7">
    <source>
        <dbReference type="Proteomes" id="UP000002630"/>
    </source>
</evidence>
<feature type="compositionally biased region" description="Low complexity" evidence="3">
    <location>
        <begin position="127"/>
        <end position="152"/>
    </location>
</feature>
<feature type="region of interest" description="Disordered" evidence="3">
    <location>
        <begin position="632"/>
        <end position="668"/>
    </location>
</feature>
<feature type="compositionally biased region" description="Acidic residues" evidence="3">
    <location>
        <begin position="258"/>
        <end position="274"/>
    </location>
</feature>
<dbReference type="InterPro" id="IPR000408">
    <property type="entry name" value="Reg_chr_condens"/>
</dbReference>
<dbReference type="OrthoDB" id="297375at2759"/>
<dbReference type="PANTHER" id="PTHR22870">
    <property type="entry name" value="REGULATOR OF CHROMOSOME CONDENSATION"/>
    <property type="match status" value="1"/>
</dbReference>
<dbReference type="eggNOG" id="ENOG502S0QB">
    <property type="taxonomic scope" value="Eukaryota"/>
</dbReference>
<dbReference type="Pfam" id="PF25390">
    <property type="entry name" value="WD40_RLD"/>
    <property type="match status" value="1"/>
</dbReference>
<feature type="compositionally biased region" description="Basic and acidic residues" evidence="3">
    <location>
        <begin position="1972"/>
        <end position="1985"/>
    </location>
</feature>
<evidence type="ECO:0000256" key="3">
    <source>
        <dbReference type="SAM" id="MobiDB-lite"/>
    </source>
</evidence>
<dbReference type="Gene3D" id="2.130.10.30">
    <property type="entry name" value="Regulator of chromosome condensation 1/beta-lactamase-inhibitor protein II"/>
    <property type="match status" value="2"/>
</dbReference>
<name>D8LS90_ECTSI</name>
<feature type="region of interest" description="Disordered" evidence="3">
    <location>
        <begin position="1557"/>
        <end position="1578"/>
    </location>
</feature>
<feature type="domain" description="RCC1-like" evidence="5">
    <location>
        <begin position="1578"/>
        <end position="1808"/>
    </location>
</feature>
<feature type="compositionally biased region" description="Low complexity" evidence="3">
    <location>
        <begin position="33"/>
        <end position="45"/>
    </location>
</feature>
<accession>D8LS90</accession>
<dbReference type="PROSITE" id="PS00626">
    <property type="entry name" value="RCC1_2"/>
    <property type="match status" value="3"/>
</dbReference>
<evidence type="ECO:0000259" key="5">
    <source>
        <dbReference type="Pfam" id="PF25390"/>
    </source>
</evidence>
<keyword evidence="7" id="KW-1185">Reference proteome</keyword>
<dbReference type="InterPro" id="IPR051210">
    <property type="entry name" value="Ub_ligase/GEF_domain"/>
</dbReference>
<feature type="region of interest" description="Disordered" evidence="3">
    <location>
        <begin position="1970"/>
        <end position="1991"/>
    </location>
</feature>
<feature type="compositionally biased region" description="Gly residues" evidence="3">
    <location>
        <begin position="153"/>
        <end position="164"/>
    </location>
</feature>
<feature type="repeat" description="RCC1" evidence="2">
    <location>
        <begin position="1849"/>
        <end position="1915"/>
    </location>
</feature>
<feature type="compositionally biased region" description="Acidic residues" evidence="3">
    <location>
        <begin position="79"/>
        <end position="91"/>
    </location>
</feature>
<dbReference type="InterPro" id="IPR033646">
    <property type="entry name" value="CLU-central"/>
</dbReference>
<feature type="compositionally biased region" description="Basic and acidic residues" evidence="3">
    <location>
        <begin position="239"/>
        <end position="257"/>
    </location>
</feature>
<dbReference type="PRINTS" id="PR00633">
    <property type="entry name" value="RCCNDNSATION"/>
</dbReference>
<reference evidence="6 7" key="1">
    <citation type="journal article" date="2010" name="Nature">
        <title>The Ectocarpus genome and the independent evolution of multicellularity in brown algae.</title>
        <authorList>
            <person name="Cock J.M."/>
            <person name="Sterck L."/>
            <person name="Rouze P."/>
            <person name="Scornet D."/>
            <person name="Allen A.E."/>
            <person name="Amoutzias G."/>
            <person name="Anthouard V."/>
            <person name="Artiguenave F."/>
            <person name="Aury J.M."/>
            <person name="Badger J.H."/>
            <person name="Beszteri B."/>
            <person name="Billiau K."/>
            <person name="Bonnet E."/>
            <person name="Bothwell J.H."/>
            <person name="Bowler C."/>
            <person name="Boyen C."/>
            <person name="Brownlee C."/>
            <person name="Carrano C.J."/>
            <person name="Charrier B."/>
            <person name="Cho G.Y."/>
            <person name="Coelho S.M."/>
            <person name="Collen J."/>
            <person name="Corre E."/>
            <person name="Da Silva C."/>
            <person name="Delage L."/>
            <person name="Delaroque N."/>
            <person name="Dittami S.M."/>
            <person name="Doulbeau S."/>
            <person name="Elias M."/>
            <person name="Farnham G."/>
            <person name="Gachon C.M."/>
            <person name="Gschloessl B."/>
            <person name="Heesch S."/>
            <person name="Jabbari K."/>
            <person name="Jubin C."/>
            <person name="Kawai H."/>
            <person name="Kimura K."/>
            <person name="Kloareg B."/>
            <person name="Kupper F.C."/>
            <person name="Lang D."/>
            <person name="Le Bail A."/>
            <person name="Leblanc C."/>
            <person name="Lerouge P."/>
            <person name="Lohr M."/>
            <person name="Lopez P.J."/>
            <person name="Martens C."/>
            <person name="Maumus F."/>
            <person name="Michel G."/>
            <person name="Miranda-Saavedra D."/>
            <person name="Morales J."/>
            <person name="Moreau H."/>
            <person name="Motomura T."/>
            <person name="Nagasato C."/>
            <person name="Napoli C.A."/>
            <person name="Nelson D.R."/>
            <person name="Nyvall-Collen P."/>
            <person name="Peters A.F."/>
            <person name="Pommier C."/>
            <person name="Potin P."/>
            <person name="Poulain J."/>
            <person name="Quesneville H."/>
            <person name="Read B."/>
            <person name="Rensing S.A."/>
            <person name="Ritter A."/>
            <person name="Rousvoal S."/>
            <person name="Samanta M."/>
            <person name="Samson G."/>
            <person name="Schroeder D.C."/>
            <person name="Segurens B."/>
            <person name="Strittmatter M."/>
            <person name="Tonon T."/>
            <person name="Tregear J.W."/>
            <person name="Valentin K."/>
            <person name="von Dassow P."/>
            <person name="Yamagishi T."/>
            <person name="Van de Peer Y."/>
            <person name="Wincker P."/>
        </authorList>
    </citation>
    <scope>NUCLEOTIDE SEQUENCE [LARGE SCALE GENOMIC DNA]</scope>
    <source>
        <strain evidence="7">Ec32 / CCAP1310/4</strain>
    </source>
</reference>
<dbReference type="PANTHER" id="PTHR22870:SF408">
    <property type="entry name" value="OS09G0560450 PROTEIN"/>
    <property type="match status" value="1"/>
</dbReference>
<dbReference type="PROSITE" id="PS50012">
    <property type="entry name" value="RCC1_3"/>
    <property type="match status" value="5"/>
</dbReference>
<feature type="domain" description="CLU central" evidence="4">
    <location>
        <begin position="787"/>
        <end position="846"/>
    </location>
</feature>
<evidence type="ECO:0000259" key="4">
    <source>
        <dbReference type="Pfam" id="PF12807"/>
    </source>
</evidence>
<feature type="compositionally biased region" description="Low complexity" evidence="3">
    <location>
        <begin position="170"/>
        <end position="183"/>
    </location>
</feature>
<feature type="region of interest" description="Disordered" evidence="3">
    <location>
        <begin position="1"/>
        <end position="274"/>
    </location>
</feature>
<feature type="region of interest" description="Disordered" evidence="3">
    <location>
        <begin position="1808"/>
        <end position="1827"/>
    </location>
</feature>
<dbReference type="EMBL" id="FN649751">
    <property type="protein sequence ID" value="CBN75147.1"/>
    <property type="molecule type" value="Genomic_DNA"/>
</dbReference>
<dbReference type="InParanoid" id="D8LS90"/>
<dbReference type="SUPFAM" id="SSF50985">
    <property type="entry name" value="RCC1/BLIP-II"/>
    <property type="match status" value="2"/>
</dbReference>